<dbReference type="Proteomes" id="UP000326780">
    <property type="component" value="Chromosome"/>
</dbReference>
<reference evidence="3 4" key="1">
    <citation type="submission" date="2019-10" db="EMBL/GenBank/DDBJ databases">
        <title>Complete genome sequence of Variovorax paradoxus 5C-2.</title>
        <authorList>
            <person name="Gogoleva N.E."/>
            <person name="Balkin A.S."/>
        </authorList>
    </citation>
    <scope>NUCLEOTIDE SEQUENCE [LARGE SCALE GENOMIC DNA]</scope>
    <source>
        <strain evidence="3 4">5C-2</strain>
    </source>
</reference>
<proteinExistence type="predicted"/>
<evidence type="ECO:0000259" key="2">
    <source>
        <dbReference type="Pfam" id="PF24514"/>
    </source>
</evidence>
<evidence type="ECO:0000313" key="4">
    <source>
        <dbReference type="Proteomes" id="UP000326780"/>
    </source>
</evidence>
<sequence length="983" mass="97579">MKRTDSIECAAAPRGRLACTGAVALARRMGFFCRALRNGIVLAVALLLAGVPAVAAEFCMDLKSGAGPYGGVVVTRTGSTCNPVDVWLGNAGVSQSCTFNFSAPVSGVYVDAAGLTCKDSSCEKLVTSVNGSHYAFPVADVMLPSPLFGGSAALRDGNGDFLAASQSGDSARGYISTPVVSSLTLSHQGAAVISDVGALYRVCFSPPPPQLTLSKTAIPAGFTVAVPAIYRLTLSSRNGMETTARTTITDNIPATLNIGTVPAGCTKSGQVVTCTAPVGLRAPMSFDIPVTPQALAFPSVMNTATATGGGDAACNAAGACRASVTTPVTPLPLITTTKTASANPLVAGTPDQFYTVAITVSNTATTAPITLADTLPAGITLAGPPTLIAGTSTGVVLSACAAAGSSTTGCSIGTGVTPGFFSVRIPVNVAALAVGVTGGTNTVNLSGGGDPACTPAVGQACDATTGPIRVVLGSPQVRIVKQVIDGAGSNVFNFALSGLSKTGDSIVVAGVTTATGSPGIVGQAGVGASITETSPAGWPANPVSASCVDPASATPAVAFGTLTGNVLTIPASRMVAGADIRCTFVNSAGFAVTGRVFDDNGWGSGVPNDGRVNGGEKGLGGVAVRLTNCAAVVLSSATTDGLGNYSLPVPLSTAMGAALCVEESTPAGHLSTGASVGATQLPSGASIGSGGKTYTYTRAAAGTADRIAFTWNGTSSSGLNFGDVPFNTFGADSVKSGMSGANVNHPHIFTAQTGGSLSFDIASQVATPPMVGWSSRVLADPGCTGVPQAGAAVLYPPAVAMTTTAGQNVCVVLQTFVPGNATDGDRNNATVQANFVFTNASPGLNASYTVHDTTTVSSMALELKKEVRNVTKGGTFGLNNEARSGETLEYRITYTNNGATPISGLTVNDATPVYTRFAGSQEDTTPATLTACAKNTPANVAPAPPVACAATQAVGGAGALDWKFTGQLAPGGTGAVLFKVTVN</sequence>
<dbReference type="AlphaFoldDB" id="A0A5Q0MCX2"/>
<evidence type="ECO:0000313" key="3">
    <source>
        <dbReference type="EMBL" id="QFZ87720.1"/>
    </source>
</evidence>
<dbReference type="EMBL" id="CP045644">
    <property type="protein sequence ID" value="QFZ87720.1"/>
    <property type="molecule type" value="Genomic_DNA"/>
</dbReference>
<feature type="transmembrane region" description="Helical" evidence="1">
    <location>
        <begin position="35"/>
        <end position="55"/>
    </location>
</feature>
<protein>
    <submittedName>
        <fullName evidence="3">DUF11 domain-containing protein</fullName>
    </submittedName>
</protein>
<keyword evidence="1" id="KW-0472">Membrane</keyword>
<dbReference type="InterPro" id="IPR047589">
    <property type="entry name" value="DUF11_rpt"/>
</dbReference>
<organism evidence="3 4">
    <name type="scientific">Variovorax paradoxus</name>
    <dbReference type="NCBI Taxonomy" id="34073"/>
    <lineage>
        <taxon>Bacteria</taxon>
        <taxon>Pseudomonadati</taxon>
        <taxon>Pseudomonadota</taxon>
        <taxon>Betaproteobacteria</taxon>
        <taxon>Burkholderiales</taxon>
        <taxon>Comamonadaceae</taxon>
        <taxon>Variovorax</taxon>
    </lineage>
</organism>
<dbReference type="Pfam" id="PF24514">
    <property type="entry name" value="SpaA_4"/>
    <property type="match status" value="1"/>
</dbReference>
<name>A0A5Q0MCX2_VARPD</name>
<evidence type="ECO:0000256" key="1">
    <source>
        <dbReference type="SAM" id="Phobius"/>
    </source>
</evidence>
<dbReference type="NCBIfam" id="TIGR01451">
    <property type="entry name" value="B_ant_repeat"/>
    <property type="match status" value="1"/>
</dbReference>
<dbReference type="InterPro" id="IPR055371">
    <property type="entry name" value="SpaA_PFL_dom_4"/>
</dbReference>
<keyword evidence="1" id="KW-0812">Transmembrane</keyword>
<accession>A0A5Q0MCX2</accession>
<dbReference type="Gene3D" id="2.60.40.10">
    <property type="entry name" value="Immunoglobulins"/>
    <property type="match status" value="1"/>
</dbReference>
<gene>
    <name evidence="3" type="ORF">GFK26_23105</name>
</gene>
<feature type="domain" description="SpaA-like prealbumin fold" evidence="2">
    <location>
        <begin position="477"/>
        <end position="587"/>
    </location>
</feature>
<dbReference type="InterPro" id="IPR013783">
    <property type="entry name" value="Ig-like_fold"/>
</dbReference>
<keyword evidence="1" id="KW-1133">Transmembrane helix</keyword>